<dbReference type="InterPro" id="IPR013538">
    <property type="entry name" value="ASHA1/2-like_C"/>
</dbReference>
<evidence type="ECO:0000259" key="2">
    <source>
        <dbReference type="Pfam" id="PF08327"/>
    </source>
</evidence>
<gene>
    <name evidence="3" type="ORF">SAMN04488056_10399</name>
</gene>
<name>A0A1I5EA37_9HYPH</name>
<dbReference type="Proteomes" id="UP000199236">
    <property type="component" value="Unassembled WGS sequence"/>
</dbReference>
<dbReference type="AlphaFoldDB" id="A0A1I5EA37"/>
<evidence type="ECO:0000256" key="1">
    <source>
        <dbReference type="ARBA" id="ARBA00006817"/>
    </source>
</evidence>
<protein>
    <recommendedName>
        <fullName evidence="2">Activator of Hsp90 ATPase homologue 1/2-like C-terminal domain-containing protein</fullName>
    </recommendedName>
</protein>
<keyword evidence="4" id="KW-1185">Reference proteome</keyword>
<reference evidence="3 4" key="1">
    <citation type="submission" date="2016-10" db="EMBL/GenBank/DDBJ databases">
        <authorList>
            <person name="de Groot N.N."/>
        </authorList>
    </citation>
    <scope>NUCLEOTIDE SEQUENCE [LARGE SCALE GENOMIC DNA]</scope>
    <source>
        <strain evidence="3 4">CGMCC 1.9157</strain>
    </source>
</reference>
<proteinExistence type="inferred from homology"/>
<dbReference type="Pfam" id="PF08327">
    <property type="entry name" value="AHSA1"/>
    <property type="match status" value="1"/>
</dbReference>
<accession>A0A1I5EA37</accession>
<dbReference type="Gene3D" id="3.30.530.20">
    <property type="match status" value="1"/>
</dbReference>
<evidence type="ECO:0000313" key="3">
    <source>
        <dbReference type="EMBL" id="SFO08409.1"/>
    </source>
</evidence>
<sequence>MLKPIVKVIEVPCDALAAYQLFSMGMGSWWPLETRSISIHSTGMPAKALETDPVAGGAIIEIASDDTRHVWGCFADCDQPNSLAINFHMGQPLDHATYLTVSFLQMNAHRTLVKLVHGGWDSYGAIAAMMRDGYDTGWNEIFCFHYARSCEKPRFLRRA</sequence>
<dbReference type="EMBL" id="FOVR01000003">
    <property type="protein sequence ID" value="SFO08409.1"/>
    <property type="molecule type" value="Genomic_DNA"/>
</dbReference>
<feature type="domain" description="Activator of Hsp90 ATPase homologue 1/2-like C-terminal" evidence="2">
    <location>
        <begin position="45"/>
        <end position="141"/>
    </location>
</feature>
<dbReference type="STRING" id="655353.SAMN04488056_10399"/>
<dbReference type="InterPro" id="IPR023393">
    <property type="entry name" value="START-like_dom_sf"/>
</dbReference>
<evidence type="ECO:0000313" key="4">
    <source>
        <dbReference type="Proteomes" id="UP000199236"/>
    </source>
</evidence>
<dbReference type="RefSeq" id="WP_090070615.1">
    <property type="nucleotide sequence ID" value="NZ_FOVR01000003.1"/>
</dbReference>
<dbReference type="SUPFAM" id="SSF55961">
    <property type="entry name" value="Bet v1-like"/>
    <property type="match status" value="1"/>
</dbReference>
<organism evidence="3 4">
    <name type="scientific">Cohaesibacter marisflavi</name>
    <dbReference type="NCBI Taxonomy" id="655353"/>
    <lineage>
        <taxon>Bacteria</taxon>
        <taxon>Pseudomonadati</taxon>
        <taxon>Pseudomonadota</taxon>
        <taxon>Alphaproteobacteria</taxon>
        <taxon>Hyphomicrobiales</taxon>
        <taxon>Cohaesibacteraceae</taxon>
    </lineage>
</organism>
<dbReference type="OrthoDB" id="793407at2"/>
<comment type="similarity">
    <text evidence="1">Belongs to the AHA1 family.</text>
</comment>